<protein>
    <submittedName>
        <fullName evidence="2">Uncharacterized protein</fullName>
    </submittedName>
</protein>
<dbReference type="OrthoDB" id="4959729at2759"/>
<name>A0A9P7MGF7_9HYPO</name>
<reference evidence="2 3" key="1">
    <citation type="journal article" date="2020" name="bioRxiv">
        <title>Whole genome comparisons of ergot fungi reveals the divergence and evolution of species within the genus Claviceps are the result of varying mechanisms driving genome evolution and host range expansion.</title>
        <authorList>
            <person name="Wyka S.A."/>
            <person name="Mondo S.J."/>
            <person name="Liu M."/>
            <person name="Dettman J."/>
            <person name="Nalam V."/>
            <person name="Broders K.D."/>
        </authorList>
    </citation>
    <scope>NUCLEOTIDE SEQUENCE [LARGE SCALE GENOMIC DNA]</scope>
    <source>
        <strain evidence="2 3">CCC 1485</strain>
    </source>
</reference>
<dbReference type="EMBL" id="SRPO01000062">
    <property type="protein sequence ID" value="KAG5943803.1"/>
    <property type="molecule type" value="Genomic_DNA"/>
</dbReference>
<dbReference type="Proteomes" id="UP000706124">
    <property type="component" value="Unassembled WGS sequence"/>
</dbReference>
<feature type="region of interest" description="Disordered" evidence="1">
    <location>
        <begin position="288"/>
        <end position="351"/>
    </location>
</feature>
<feature type="compositionally biased region" description="Low complexity" evidence="1">
    <location>
        <begin position="325"/>
        <end position="339"/>
    </location>
</feature>
<gene>
    <name evidence="2" type="ORF">E4U60_006423</name>
</gene>
<evidence type="ECO:0000313" key="2">
    <source>
        <dbReference type="EMBL" id="KAG5943803.1"/>
    </source>
</evidence>
<dbReference type="AlphaFoldDB" id="A0A9P7MGF7"/>
<organism evidence="2 3">
    <name type="scientific">Claviceps pazoutovae</name>
    <dbReference type="NCBI Taxonomy" id="1649127"/>
    <lineage>
        <taxon>Eukaryota</taxon>
        <taxon>Fungi</taxon>
        <taxon>Dikarya</taxon>
        <taxon>Ascomycota</taxon>
        <taxon>Pezizomycotina</taxon>
        <taxon>Sordariomycetes</taxon>
        <taxon>Hypocreomycetidae</taxon>
        <taxon>Hypocreales</taxon>
        <taxon>Clavicipitaceae</taxon>
        <taxon>Claviceps</taxon>
    </lineage>
</organism>
<keyword evidence="3" id="KW-1185">Reference proteome</keyword>
<accession>A0A9P7MGF7</accession>
<sequence>MTTTFKNEQTAFLRTPSDWTSWINSIKAVAIHSEIWDQIRPEGPHEPLRPRPIPPVCPEARDYQGLAAFPEPTNASHLSAAGLRVYRLDMEAFNTLMTTYKTANDLYEKERKHLGKLMQMVQSSVSMHYKDTCCNPEQPFQHWIATLYVTAGGDDRHEQDLARDQYHKALQPMRNPNNWELWLARYDEAASYAEKSGVVEVSSLNAIIKDFATAVTKVAENWTSNFLDYGRDDLRMTRKEIMRKFRIQMTNRYPNRLQLRSNTKQSASFLMIEDTPINDDVNANTIVGSKRDASDAPDSAPSVKRGKRTWRAKTNVRIGASYPAGDSSKGSTSKHGSSKPTGNPDKGSTSNAGQICPACTRFHELRSCWHVNDEHKPTWWTPWGQFPVDTRKAQGLVMLVSTKLVMFVIDVPTGSEFMKLGTRWTFLFSIGGRAFTGITSWFT</sequence>
<evidence type="ECO:0000313" key="3">
    <source>
        <dbReference type="Proteomes" id="UP000706124"/>
    </source>
</evidence>
<proteinExistence type="predicted"/>
<evidence type="ECO:0000256" key="1">
    <source>
        <dbReference type="SAM" id="MobiDB-lite"/>
    </source>
</evidence>
<comment type="caution">
    <text evidence="2">The sequence shown here is derived from an EMBL/GenBank/DDBJ whole genome shotgun (WGS) entry which is preliminary data.</text>
</comment>